<keyword evidence="5 9" id="KW-0028">Amino-acid biosynthesis</keyword>
<evidence type="ECO:0000313" key="11">
    <source>
        <dbReference type="EMBL" id="BBX14824.1"/>
    </source>
</evidence>
<dbReference type="Gene3D" id="3.40.640.10">
    <property type="entry name" value="Type I PLP-dependent aspartate aminotransferase-like (Major domain)"/>
    <property type="match status" value="1"/>
</dbReference>
<evidence type="ECO:0000256" key="1">
    <source>
        <dbReference type="ARBA" id="ARBA00001933"/>
    </source>
</evidence>
<evidence type="ECO:0000256" key="3">
    <source>
        <dbReference type="ARBA" id="ARBA00011738"/>
    </source>
</evidence>
<evidence type="ECO:0000256" key="7">
    <source>
        <dbReference type="ARBA" id="ARBA00022898"/>
    </source>
</evidence>
<feature type="domain" description="Aminotransferase class I/classII large" evidence="10">
    <location>
        <begin position="34"/>
        <end position="357"/>
    </location>
</feature>
<evidence type="ECO:0000256" key="4">
    <source>
        <dbReference type="ARBA" id="ARBA00022576"/>
    </source>
</evidence>
<dbReference type="Proteomes" id="UP000466997">
    <property type="component" value="Chromosome"/>
</dbReference>
<keyword evidence="4 9" id="KW-0032">Aminotransferase</keyword>
<dbReference type="PANTHER" id="PTHR42885:SF2">
    <property type="entry name" value="HISTIDINOL-PHOSPHATE AMINOTRANSFERASE"/>
    <property type="match status" value="1"/>
</dbReference>
<keyword evidence="12" id="KW-1185">Reference proteome</keyword>
<dbReference type="RefSeq" id="WP_193465472.1">
    <property type="nucleotide sequence ID" value="NZ_AP022562.1"/>
</dbReference>
<dbReference type="Pfam" id="PF00155">
    <property type="entry name" value="Aminotran_1_2"/>
    <property type="match status" value="1"/>
</dbReference>
<comment type="cofactor">
    <cofactor evidence="1 9">
        <name>pyridoxal 5'-phosphate</name>
        <dbReference type="ChEBI" id="CHEBI:597326"/>
    </cofactor>
</comment>
<dbReference type="GO" id="GO:0000105">
    <property type="term" value="P:L-histidine biosynthetic process"/>
    <property type="evidence" value="ECO:0007669"/>
    <property type="project" value="UniProtKB-UniRule"/>
</dbReference>
<reference evidence="11 12" key="1">
    <citation type="journal article" date="2019" name="Emerg. Microbes Infect.">
        <title>Comprehensive subspecies identification of 175 nontuberculous mycobacteria species based on 7547 genomic profiles.</title>
        <authorList>
            <person name="Matsumoto Y."/>
            <person name="Kinjo T."/>
            <person name="Motooka D."/>
            <person name="Nabeya D."/>
            <person name="Jung N."/>
            <person name="Uechi K."/>
            <person name="Horii T."/>
            <person name="Iida T."/>
            <person name="Fujita J."/>
            <person name="Nakamura S."/>
        </authorList>
    </citation>
    <scope>NUCLEOTIDE SEQUENCE [LARGE SCALE GENOMIC DNA]</scope>
    <source>
        <strain evidence="11 12">JCM 6391</strain>
    </source>
</reference>
<dbReference type="PROSITE" id="PS00599">
    <property type="entry name" value="AA_TRANSFER_CLASS_2"/>
    <property type="match status" value="1"/>
</dbReference>
<dbReference type="AlphaFoldDB" id="A0A7I7JU68"/>
<dbReference type="NCBIfam" id="TIGR01141">
    <property type="entry name" value="hisC"/>
    <property type="match status" value="1"/>
</dbReference>
<dbReference type="InterPro" id="IPR004839">
    <property type="entry name" value="Aminotransferase_I/II_large"/>
</dbReference>
<dbReference type="InterPro" id="IPR015422">
    <property type="entry name" value="PyrdxlP-dep_Trfase_small"/>
</dbReference>
<protein>
    <recommendedName>
        <fullName evidence="9">Histidinol-phosphate aminotransferase</fullName>
        <ecNumber evidence="9">2.6.1.9</ecNumber>
    </recommendedName>
    <alternativeName>
        <fullName evidence="9">Imidazole acetol-phosphate transaminase</fullName>
    </alternativeName>
</protein>
<evidence type="ECO:0000259" key="10">
    <source>
        <dbReference type="Pfam" id="PF00155"/>
    </source>
</evidence>
<comment type="subunit">
    <text evidence="3 9">Homodimer.</text>
</comment>
<evidence type="ECO:0000256" key="8">
    <source>
        <dbReference type="ARBA" id="ARBA00023102"/>
    </source>
</evidence>
<organism evidence="11 12">
    <name type="scientific">Mycobacterium novum</name>
    <dbReference type="NCBI Taxonomy" id="2492438"/>
    <lineage>
        <taxon>Bacteria</taxon>
        <taxon>Bacillati</taxon>
        <taxon>Actinomycetota</taxon>
        <taxon>Actinomycetes</taxon>
        <taxon>Mycobacteriales</taxon>
        <taxon>Mycobacteriaceae</taxon>
        <taxon>Mycobacterium</taxon>
    </lineage>
</organism>
<dbReference type="InterPro" id="IPR005861">
    <property type="entry name" value="HisP_aminotrans"/>
</dbReference>
<dbReference type="InterPro" id="IPR015424">
    <property type="entry name" value="PyrdxlP-dep_Trfase"/>
</dbReference>
<name>A0A7I7JU68_9MYCO</name>
<evidence type="ECO:0000313" key="12">
    <source>
        <dbReference type="Proteomes" id="UP000466997"/>
    </source>
</evidence>
<dbReference type="PANTHER" id="PTHR42885">
    <property type="entry name" value="HISTIDINOL-PHOSPHATE AMINOTRANSFERASE-RELATED"/>
    <property type="match status" value="1"/>
</dbReference>
<sequence length="377" mass="39797">MTRPGGEITLADLPLRDDLRGKSPYGAPQLEVPVRLNTNENPHPPSAALVDDVAASVRQAAAELHRYPDRDAMALRTDLAGYLSTQTGVGVGPENVWAANGSNEILQQLLQAFGGPGRSAIGFVPSYSMHPIISDGTQTRWLAANRAEDFGLDVAVAVTAITDSRPDVVFVASPNNPSGQSISFDELRRLLDAAPGIVIVDEAYGEFSSQPSAIGLIGDYPAKLIVTRTMSKAFAFAGGRLGYLIAAPAVIEAMLLVRLPYHLSVVTQAAARAALRHADDTLGSVAQLVAERERVSAALAAMGFRVIPSDANFVLFGEFADAPATWQRYLDAGILIRDVGIAGYLRATTGLPEENDALLAASQRLAATELAQTLGAS</sequence>
<dbReference type="EMBL" id="AP022562">
    <property type="protein sequence ID" value="BBX14824.1"/>
    <property type="molecule type" value="Genomic_DNA"/>
</dbReference>
<comment type="catalytic activity">
    <reaction evidence="9">
        <text>L-histidinol phosphate + 2-oxoglutarate = 3-(imidazol-4-yl)-2-oxopropyl phosphate + L-glutamate</text>
        <dbReference type="Rhea" id="RHEA:23744"/>
        <dbReference type="ChEBI" id="CHEBI:16810"/>
        <dbReference type="ChEBI" id="CHEBI:29985"/>
        <dbReference type="ChEBI" id="CHEBI:57766"/>
        <dbReference type="ChEBI" id="CHEBI:57980"/>
        <dbReference type="EC" id="2.6.1.9"/>
    </reaction>
</comment>
<dbReference type="EC" id="2.6.1.9" evidence="9"/>
<feature type="modified residue" description="N6-(pyridoxal phosphate)lysine" evidence="9">
    <location>
        <position position="232"/>
    </location>
</feature>
<dbReference type="InterPro" id="IPR001917">
    <property type="entry name" value="Aminotrans_II_pyridoxalP_BS"/>
</dbReference>
<dbReference type="SUPFAM" id="SSF53383">
    <property type="entry name" value="PLP-dependent transferases"/>
    <property type="match status" value="1"/>
</dbReference>
<keyword evidence="6 9" id="KW-0808">Transferase</keyword>
<dbReference type="CDD" id="cd00609">
    <property type="entry name" value="AAT_like"/>
    <property type="match status" value="1"/>
</dbReference>
<dbReference type="GO" id="GO:0030170">
    <property type="term" value="F:pyridoxal phosphate binding"/>
    <property type="evidence" value="ECO:0007669"/>
    <property type="project" value="InterPro"/>
</dbReference>
<accession>A0A7I7JU68</accession>
<dbReference type="Gene3D" id="3.90.1150.10">
    <property type="entry name" value="Aspartate Aminotransferase, domain 1"/>
    <property type="match status" value="1"/>
</dbReference>
<comment type="pathway">
    <text evidence="9">Amino-acid biosynthesis; L-histidine biosynthesis; L-histidine from 5-phospho-alpha-D-ribose 1-diphosphate: step 7/9.</text>
</comment>
<dbReference type="InterPro" id="IPR015421">
    <property type="entry name" value="PyrdxlP-dep_Trfase_major"/>
</dbReference>
<evidence type="ECO:0000256" key="6">
    <source>
        <dbReference type="ARBA" id="ARBA00022679"/>
    </source>
</evidence>
<comment type="similarity">
    <text evidence="2 9">Belongs to the class-II pyridoxal-phosphate-dependent aminotransferase family. Histidinol-phosphate aminotransferase subfamily.</text>
</comment>
<dbReference type="HAMAP" id="MF_01023">
    <property type="entry name" value="HisC_aminotrans_2"/>
    <property type="match status" value="1"/>
</dbReference>
<gene>
    <name evidence="9 11" type="primary">hisC</name>
    <name evidence="11" type="ORF">MNVM_39050</name>
</gene>
<dbReference type="KEGG" id="mnm:MNVM_39050"/>
<evidence type="ECO:0000256" key="2">
    <source>
        <dbReference type="ARBA" id="ARBA00007970"/>
    </source>
</evidence>
<proteinExistence type="inferred from homology"/>
<evidence type="ECO:0000256" key="5">
    <source>
        <dbReference type="ARBA" id="ARBA00022605"/>
    </source>
</evidence>
<keyword evidence="8 9" id="KW-0368">Histidine biosynthesis</keyword>
<keyword evidence="7 9" id="KW-0663">Pyridoxal phosphate</keyword>
<dbReference type="GO" id="GO:0004400">
    <property type="term" value="F:histidinol-phosphate transaminase activity"/>
    <property type="evidence" value="ECO:0007669"/>
    <property type="project" value="UniProtKB-UniRule"/>
</dbReference>
<dbReference type="NCBIfam" id="NF002877">
    <property type="entry name" value="PRK03317.1"/>
    <property type="match status" value="1"/>
</dbReference>
<dbReference type="UniPathway" id="UPA00031">
    <property type="reaction ID" value="UER00012"/>
</dbReference>
<evidence type="ECO:0000256" key="9">
    <source>
        <dbReference type="HAMAP-Rule" id="MF_01023"/>
    </source>
</evidence>